<keyword evidence="4" id="KW-1185">Reference proteome</keyword>
<evidence type="ECO:0000313" key="3">
    <source>
        <dbReference type="EMBL" id="KAH9817423.1"/>
    </source>
</evidence>
<name>A0A9W7SJN0_9PEZI</name>
<dbReference type="EMBL" id="RIBY02002384">
    <property type="protein sequence ID" value="KAH9817423.1"/>
    <property type="molecule type" value="Genomic_DNA"/>
</dbReference>
<dbReference type="Proteomes" id="UP001138500">
    <property type="component" value="Unassembled WGS sequence"/>
</dbReference>
<feature type="domain" description="FAS1" evidence="2">
    <location>
        <begin position="142"/>
        <end position="238"/>
    </location>
</feature>
<dbReference type="SUPFAM" id="SSF82153">
    <property type="entry name" value="FAS1 domain"/>
    <property type="match status" value="1"/>
</dbReference>
<comment type="caution">
    <text evidence="3">The sequence shown here is derived from an EMBL/GenBank/DDBJ whole genome shotgun (WGS) entry which is preliminary data.</text>
</comment>
<dbReference type="OrthoDB" id="7700931at2759"/>
<organism evidence="3 4">
    <name type="scientific">Teratosphaeria destructans</name>
    <dbReference type="NCBI Taxonomy" id="418781"/>
    <lineage>
        <taxon>Eukaryota</taxon>
        <taxon>Fungi</taxon>
        <taxon>Dikarya</taxon>
        <taxon>Ascomycota</taxon>
        <taxon>Pezizomycotina</taxon>
        <taxon>Dothideomycetes</taxon>
        <taxon>Dothideomycetidae</taxon>
        <taxon>Mycosphaerellales</taxon>
        <taxon>Teratosphaeriaceae</taxon>
        <taxon>Teratosphaeria</taxon>
    </lineage>
</organism>
<feature type="non-terminal residue" evidence="3">
    <location>
        <position position="238"/>
    </location>
</feature>
<sequence>MKFSSVVPLAALSTAFVVPSEELLGGLAIETPPRAEKGGYSKGVEEKDWIIASVQKHDDEVTDTASPAWHPVSEGSTSALDQALDSASDLADTASKEIHDAAFDVESFFRTDGDDFDDTVDEPDAAPPRTPPHHPPRHGPPNETVYELIAKSKYTTKLATLIHQYPDLVDTLNRTEANYTVFAPHRPRLRQRSPDHAPRAQRDQLRRLLQYHVVDGLYPAARLASRQPPRPLLRGGAT</sequence>
<gene>
    <name evidence="3" type="ORF">Tdes44962_MAKER10375</name>
</gene>
<dbReference type="InterPro" id="IPR036378">
    <property type="entry name" value="FAS1_dom_sf"/>
</dbReference>
<feature type="region of interest" description="Disordered" evidence="1">
    <location>
        <begin position="112"/>
        <end position="143"/>
    </location>
</feature>
<protein>
    <submittedName>
        <fullName evidence="3">Aurofusarin biosynthesis cluster protein S-like</fullName>
    </submittedName>
</protein>
<reference evidence="3 4" key="2">
    <citation type="journal article" date="2021" name="Curr. Genet.">
        <title>Genetic response to nitrogen starvation in the aggressive Eucalyptus foliar pathogen Teratosphaeria destructans.</title>
        <authorList>
            <person name="Havenga M."/>
            <person name="Wingfield B.D."/>
            <person name="Wingfield M.J."/>
            <person name="Dreyer L.L."/>
            <person name="Roets F."/>
            <person name="Aylward J."/>
        </authorList>
    </citation>
    <scope>NUCLEOTIDE SEQUENCE [LARGE SCALE GENOMIC DNA]</scope>
    <source>
        <strain evidence="3">CMW44962</strain>
    </source>
</reference>
<evidence type="ECO:0000256" key="1">
    <source>
        <dbReference type="SAM" id="MobiDB-lite"/>
    </source>
</evidence>
<evidence type="ECO:0000313" key="4">
    <source>
        <dbReference type="Proteomes" id="UP001138500"/>
    </source>
</evidence>
<dbReference type="InterPro" id="IPR000782">
    <property type="entry name" value="FAS1_domain"/>
</dbReference>
<dbReference type="Gene3D" id="2.30.180.10">
    <property type="entry name" value="FAS1 domain"/>
    <property type="match status" value="1"/>
</dbReference>
<dbReference type="AlphaFoldDB" id="A0A9W7SJN0"/>
<dbReference type="PROSITE" id="PS50213">
    <property type="entry name" value="FAS1"/>
    <property type="match status" value="1"/>
</dbReference>
<proteinExistence type="predicted"/>
<dbReference type="Pfam" id="PF02469">
    <property type="entry name" value="Fasciclin"/>
    <property type="match status" value="1"/>
</dbReference>
<accession>A0A9W7SJN0</accession>
<reference evidence="3 4" key="1">
    <citation type="journal article" date="2018" name="IMA Fungus">
        <title>IMA Genome-F 10: Nine draft genome sequences of Claviceps purpurea s.lat., including C. arundinis, C. humidiphila, and C. cf. spartinae, pseudomolecules for the pitch canker pathogen Fusarium circinatum, draft genome of Davidsoniella eucalypti, Grosmannia galeiformis, Quambalaria eucalypti, and Teratosphaeria destructans.</title>
        <authorList>
            <person name="Wingfield B.D."/>
            <person name="Liu M."/>
            <person name="Nguyen H.D."/>
            <person name="Lane F.A."/>
            <person name="Morgan S.W."/>
            <person name="De Vos L."/>
            <person name="Wilken P.M."/>
            <person name="Duong T.A."/>
            <person name="Aylward J."/>
            <person name="Coetzee M.P."/>
            <person name="Dadej K."/>
            <person name="De Beer Z.W."/>
            <person name="Findlay W."/>
            <person name="Havenga M."/>
            <person name="Kolarik M."/>
            <person name="Menzies J.G."/>
            <person name="Naidoo K."/>
            <person name="Pochopski O."/>
            <person name="Shoukouhi P."/>
            <person name="Santana Q.C."/>
            <person name="Seifert K.A."/>
            <person name="Soal N."/>
            <person name="Steenkamp E.T."/>
            <person name="Tatham C.T."/>
            <person name="van der Nest M.A."/>
            <person name="Wingfield M.J."/>
        </authorList>
    </citation>
    <scope>NUCLEOTIDE SEQUENCE [LARGE SCALE GENOMIC DNA]</scope>
    <source>
        <strain evidence="3">CMW44962</strain>
    </source>
</reference>
<evidence type="ECO:0000259" key="2">
    <source>
        <dbReference type="PROSITE" id="PS50213"/>
    </source>
</evidence>
<feature type="compositionally biased region" description="Acidic residues" evidence="1">
    <location>
        <begin position="114"/>
        <end position="124"/>
    </location>
</feature>